<reference evidence="1 2" key="1">
    <citation type="submission" date="2014-04" db="EMBL/GenBank/DDBJ databases">
        <authorList>
            <consortium name="DOE Joint Genome Institute"/>
            <person name="Kuo A."/>
            <person name="Kohler A."/>
            <person name="Nagy L.G."/>
            <person name="Floudas D."/>
            <person name="Copeland A."/>
            <person name="Barry K.W."/>
            <person name="Cichocki N."/>
            <person name="Veneault-Fourrey C."/>
            <person name="LaButti K."/>
            <person name="Lindquist E.A."/>
            <person name="Lipzen A."/>
            <person name="Lundell T."/>
            <person name="Morin E."/>
            <person name="Murat C."/>
            <person name="Sun H."/>
            <person name="Tunlid A."/>
            <person name="Henrissat B."/>
            <person name="Grigoriev I.V."/>
            <person name="Hibbett D.S."/>
            <person name="Martin F."/>
            <person name="Nordberg H.P."/>
            <person name="Cantor M.N."/>
            <person name="Hua S.X."/>
        </authorList>
    </citation>
    <scope>NUCLEOTIDE SEQUENCE [LARGE SCALE GENOMIC DNA]</scope>
    <source>
        <strain evidence="1 2">LaAM-08-1</strain>
    </source>
</reference>
<reference evidence="2" key="2">
    <citation type="submission" date="2015-01" db="EMBL/GenBank/DDBJ databases">
        <title>Evolutionary Origins and Diversification of the Mycorrhizal Mutualists.</title>
        <authorList>
            <consortium name="DOE Joint Genome Institute"/>
            <consortium name="Mycorrhizal Genomics Consortium"/>
            <person name="Kohler A."/>
            <person name="Kuo A."/>
            <person name="Nagy L.G."/>
            <person name="Floudas D."/>
            <person name="Copeland A."/>
            <person name="Barry K.W."/>
            <person name="Cichocki N."/>
            <person name="Veneault-Fourrey C."/>
            <person name="LaButti K."/>
            <person name="Lindquist E.A."/>
            <person name="Lipzen A."/>
            <person name="Lundell T."/>
            <person name="Morin E."/>
            <person name="Murat C."/>
            <person name="Riley R."/>
            <person name="Ohm R."/>
            <person name="Sun H."/>
            <person name="Tunlid A."/>
            <person name="Henrissat B."/>
            <person name="Grigoriev I.V."/>
            <person name="Hibbett D.S."/>
            <person name="Martin F."/>
        </authorList>
    </citation>
    <scope>NUCLEOTIDE SEQUENCE [LARGE SCALE GENOMIC DNA]</scope>
    <source>
        <strain evidence="2">LaAM-08-1</strain>
    </source>
</reference>
<gene>
    <name evidence="1" type="ORF">K443DRAFT_675894</name>
</gene>
<dbReference type="EMBL" id="KN838569">
    <property type="protein sequence ID" value="KIK04434.1"/>
    <property type="molecule type" value="Genomic_DNA"/>
</dbReference>
<sequence length="51" mass="5535">MLTQEASSINQHPIDMPPEIFLLCLEDYDTDSVRLPCRAKASGSAIVALSS</sequence>
<name>A0A0C9XRY0_9AGAR</name>
<protein>
    <submittedName>
        <fullName evidence="1">Uncharacterized protein</fullName>
    </submittedName>
</protein>
<organism evidence="1 2">
    <name type="scientific">Laccaria amethystina LaAM-08-1</name>
    <dbReference type="NCBI Taxonomy" id="1095629"/>
    <lineage>
        <taxon>Eukaryota</taxon>
        <taxon>Fungi</taxon>
        <taxon>Dikarya</taxon>
        <taxon>Basidiomycota</taxon>
        <taxon>Agaricomycotina</taxon>
        <taxon>Agaricomycetes</taxon>
        <taxon>Agaricomycetidae</taxon>
        <taxon>Agaricales</taxon>
        <taxon>Agaricineae</taxon>
        <taxon>Hydnangiaceae</taxon>
        <taxon>Laccaria</taxon>
    </lineage>
</organism>
<dbReference type="HOGENOM" id="CLU_3106750_0_0_1"/>
<dbReference type="Proteomes" id="UP000054477">
    <property type="component" value="Unassembled WGS sequence"/>
</dbReference>
<dbReference type="AlphaFoldDB" id="A0A0C9XRY0"/>
<evidence type="ECO:0000313" key="1">
    <source>
        <dbReference type="EMBL" id="KIK04434.1"/>
    </source>
</evidence>
<accession>A0A0C9XRY0</accession>
<keyword evidence="2" id="KW-1185">Reference proteome</keyword>
<evidence type="ECO:0000313" key="2">
    <source>
        <dbReference type="Proteomes" id="UP000054477"/>
    </source>
</evidence>
<proteinExistence type="predicted"/>